<sequence>MPRFHLTLVALAMLPLAAAADTATYKFKWAGSDGYRMDGVMSFDATLLSTRERITHDDLDCFAISGTHEGAPIGTWGLAELLPETTWYLEFDVASESFTLPNSETAVTQGWNMNGTGNDCGVDGFGFNLGNYAQDICVDNELVVASQVDPTAPFPAVRDDGLALPANACPGAVLMMKSGR</sequence>
<dbReference type="AlphaFoldDB" id="A0A5C5GGY2"/>
<comment type="caution">
    <text evidence="2">The sequence shown here is derived from an EMBL/GenBank/DDBJ whole genome shotgun (WGS) entry which is preliminary data.</text>
</comment>
<feature type="chain" id="PRO_5022979587" evidence="1">
    <location>
        <begin position="20"/>
        <end position="180"/>
    </location>
</feature>
<protein>
    <submittedName>
        <fullName evidence="2">Uncharacterized protein</fullName>
    </submittedName>
</protein>
<dbReference type="RefSeq" id="WP_140193888.1">
    <property type="nucleotide sequence ID" value="NZ_CP065915.1"/>
</dbReference>
<keyword evidence="3" id="KW-1185">Reference proteome</keyword>
<evidence type="ECO:0000256" key="1">
    <source>
        <dbReference type="SAM" id="SignalP"/>
    </source>
</evidence>
<evidence type="ECO:0000313" key="2">
    <source>
        <dbReference type="EMBL" id="TNY33201.1"/>
    </source>
</evidence>
<reference evidence="2 3" key="1">
    <citation type="submission" date="2019-06" db="EMBL/GenBank/DDBJ databases">
        <title>Genome of new Rhodobacteraceae sp. SM1903.</title>
        <authorList>
            <person name="Ren X."/>
        </authorList>
    </citation>
    <scope>NUCLEOTIDE SEQUENCE [LARGE SCALE GENOMIC DNA]</scope>
    <source>
        <strain evidence="2 3">SM1903</strain>
    </source>
</reference>
<dbReference type="OrthoDB" id="7860723at2"/>
<keyword evidence="1" id="KW-0732">Signal</keyword>
<feature type="signal peptide" evidence="1">
    <location>
        <begin position="1"/>
        <end position="19"/>
    </location>
</feature>
<accession>A0A5C5GGY2</accession>
<dbReference type="Proteomes" id="UP000314011">
    <property type="component" value="Unassembled WGS sequence"/>
</dbReference>
<organism evidence="2 3">
    <name type="scientific">Pelagovum pacificum</name>
    <dbReference type="NCBI Taxonomy" id="2588711"/>
    <lineage>
        <taxon>Bacteria</taxon>
        <taxon>Pseudomonadati</taxon>
        <taxon>Pseudomonadota</taxon>
        <taxon>Alphaproteobacteria</taxon>
        <taxon>Rhodobacterales</taxon>
        <taxon>Paracoccaceae</taxon>
        <taxon>Pelagovum</taxon>
    </lineage>
</organism>
<proteinExistence type="predicted"/>
<gene>
    <name evidence="2" type="ORF">FHY64_07975</name>
</gene>
<dbReference type="EMBL" id="VFFF01000001">
    <property type="protein sequence ID" value="TNY33201.1"/>
    <property type="molecule type" value="Genomic_DNA"/>
</dbReference>
<name>A0A5C5GGY2_9RHOB</name>
<evidence type="ECO:0000313" key="3">
    <source>
        <dbReference type="Proteomes" id="UP000314011"/>
    </source>
</evidence>